<gene>
    <name evidence="3" type="primary">mnmH</name>
    <name evidence="3" type="ORF">K0U00_03770</name>
</gene>
<dbReference type="PROSITE" id="PS50206">
    <property type="entry name" value="RHODANESE_3"/>
    <property type="match status" value="1"/>
</dbReference>
<reference evidence="3 4" key="1">
    <citation type="submission" date="2021-07" db="EMBL/GenBank/DDBJ databases">
        <title>Paenibacillus radiodurans sp. nov., isolated from the southeastern edge of Tengger Desert.</title>
        <authorList>
            <person name="Zhang G."/>
        </authorList>
    </citation>
    <scope>NUCLEOTIDE SEQUENCE [LARGE SCALE GENOMIC DNA]</scope>
    <source>
        <strain evidence="3 4">CCM 7311</strain>
    </source>
</reference>
<keyword evidence="3" id="KW-0808">Transferase</keyword>
<dbReference type="SUPFAM" id="SSF52540">
    <property type="entry name" value="P-loop containing nucleoside triphosphate hydrolases"/>
    <property type="match status" value="1"/>
</dbReference>
<organism evidence="3 4">
    <name type="scientific">Paenibacillus sepulcri</name>
    <dbReference type="NCBI Taxonomy" id="359917"/>
    <lineage>
        <taxon>Bacteria</taxon>
        <taxon>Bacillati</taxon>
        <taxon>Bacillota</taxon>
        <taxon>Bacilli</taxon>
        <taxon>Bacillales</taxon>
        <taxon>Paenibacillaceae</taxon>
        <taxon>Paenibacillus</taxon>
    </lineage>
</organism>
<dbReference type="PANTHER" id="PTHR30401:SF0">
    <property type="entry name" value="TRNA 2-SELENOURIDINE SYNTHASE"/>
    <property type="match status" value="1"/>
</dbReference>
<dbReference type="RefSeq" id="WP_210045986.1">
    <property type="nucleotide sequence ID" value="NZ_JBHLVU010000007.1"/>
</dbReference>
<evidence type="ECO:0000259" key="2">
    <source>
        <dbReference type="PROSITE" id="PS50206"/>
    </source>
</evidence>
<sequence>MFQDITIEEWSAYRDRKELIMIDVRSPSEYADATIPGSLNIPLFDDQERAEIGTLYKQVSVQAAKERGLEIVSAKLPAFIKQFAEIPQNKSVFCWRGGMRSKTTATLLSLMGIHAYRLTGGYRAYRQWVVEQLNTLQLDQQAFVIHGNTGSGKTAILRKLKEKGYPVLDLEGLAGHRGSIFGEIGLKAHNQKTFDALLMDDLRTYSEPAYMLFEAESRRIGKITLPDLIMDRRASGHHIQIELPLEARVRQIIEDYKPWENAEACMRAFKQIKSRIHTPIAAEIESCLMNEQYAAAVELLLVHYYDPMYSHSSSTHEEKITSYVKAASVDDAMTQIEGIISEAMSVQLQLNEK</sequence>
<evidence type="ECO:0000313" key="4">
    <source>
        <dbReference type="Proteomes" id="UP001519887"/>
    </source>
</evidence>
<dbReference type="SMART" id="SM00450">
    <property type="entry name" value="RHOD"/>
    <property type="match status" value="1"/>
</dbReference>
<dbReference type="InterPro" id="IPR001763">
    <property type="entry name" value="Rhodanese-like_dom"/>
</dbReference>
<accession>A0ABS7BX40</accession>
<dbReference type="EMBL" id="JAHZIK010000046">
    <property type="protein sequence ID" value="MBW7453155.1"/>
    <property type="molecule type" value="Genomic_DNA"/>
</dbReference>
<dbReference type="SUPFAM" id="SSF52821">
    <property type="entry name" value="Rhodanese/Cell cycle control phosphatase"/>
    <property type="match status" value="1"/>
</dbReference>
<dbReference type="Proteomes" id="UP001519887">
    <property type="component" value="Unassembled WGS sequence"/>
</dbReference>
<name>A0ABS7BX40_9BACL</name>
<proteinExistence type="predicted"/>
<feature type="domain" description="Rhodanese" evidence="2">
    <location>
        <begin position="15"/>
        <end position="131"/>
    </location>
</feature>
<dbReference type="NCBIfam" id="TIGR03167">
    <property type="entry name" value="tRNA_sel_U_synt"/>
    <property type="match status" value="1"/>
</dbReference>
<keyword evidence="1" id="KW-0711">Selenium</keyword>
<dbReference type="Pfam" id="PF26341">
    <property type="entry name" value="AAA_SelU"/>
    <property type="match status" value="1"/>
</dbReference>
<comment type="caution">
    <text evidence="3">The sequence shown here is derived from an EMBL/GenBank/DDBJ whole genome shotgun (WGS) entry which is preliminary data.</text>
</comment>
<evidence type="ECO:0000256" key="1">
    <source>
        <dbReference type="ARBA" id="ARBA00023266"/>
    </source>
</evidence>
<dbReference type="InterPro" id="IPR017582">
    <property type="entry name" value="SelU"/>
</dbReference>
<dbReference type="InterPro" id="IPR058840">
    <property type="entry name" value="AAA_SelU"/>
</dbReference>
<dbReference type="EC" id="2.5.1.-" evidence="3"/>
<dbReference type="GO" id="GO:0016740">
    <property type="term" value="F:transferase activity"/>
    <property type="evidence" value="ECO:0007669"/>
    <property type="project" value="UniProtKB-KW"/>
</dbReference>
<evidence type="ECO:0000313" key="3">
    <source>
        <dbReference type="EMBL" id="MBW7453155.1"/>
    </source>
</evidence>
<dbReference type="NCBIfam" id="NF008752">
    <property type="entry name" value="PRK11784.1-4"/>
    <property type="match status" value="1"/>
</dbReference>
<dbReference type="Gene3D" id="3.40.250.10">
    <property type="entry name" value="Rhodanese-like domain"/>
    <property type="match status" value="1"/>
</dbReference>
<protein>
    <submittedName>
        <fullName evidence="3">tRNA 2-selenouridine(34) synthase MnmH</fullName>
        <ecNumber evidence="3">2.5.1.-</ecNumber>
    </submittedName>
</protein>
<keyword evidence="4" id="KW-1185">Reference proteome</keyword>
<dbReference type="NCBIfam" id="NF008750">
    <property type="entry name" value="PRK11784.1-2"/>
    <property type="match status" value="1"/>
</dbReference>
<dbReference type="Pfam" id="PF00581">
    <property type="entry name" value="Rhodanese"/>
    <property type="match status" value="1"/>
</dbReference>
<dbReference type="InterPro" id="IPR036873">
    <property type="entry name" value="Rhodanese-like_dom_sf"/>
</dbReference>
<dbReference type="PANTHER" id="PTHR30401">
    <property type="entry name" value="TRNA 2-SELENOURIDINE SYNTHASE"/>
    <property type="match status" value="1"/>
</dbReference>
<dbReference type="InterPro" id="IPR027417">
    <property type="entry name" value="P-loop_NTPase"/>
</dbReference>